<evidence type="ECO:0000313" key="3">
    <source>
        <dbReference type="Proteomes" id="UP000178700"/>
    </source>
</evidence>
<dbReference type="InterPro" id="IPR051797">
    <property type="entry name" value="TrmB-like"/>
</dbReference>
<dbReference type="PANTHER" id="PTHR34293">
    <property type="entry name" value="HTH-TYPE TRANSCRIPTIONAL REGULATOR TRMBL2"/>
    <property type="match status" value="1"/>
</dbReference>
<sequence length="244" mass="28570">MDIFQDTLFRDLEKLNFTVNESKVYLTLVRIGSSLAGNIASHAKLDRSSTYNALKSLQDRGIISTIFENDRTIYLPEPPKKILDYYKEKEAIAQNIIPKLQEQFKFHSQNSTVKLYQGYKGIKTIFQNIIDSCDEKHPYLVLSSEGHFSQKMPYYAPHFRKQKEQKKIKTKMIIRESREKKSIGKYSEYKSIPFNTISPVTINIYKDKVAIVLWEDNPQAILIEHANISKTFAEYFQFIWKHAK</sequence>
<dbReference type="InterPro" id="IPR036388">
    <property type="entry name" value="WH-like_DNA-bd_sf"/>
</dbReference>
<organism evidence="2 3">
    <name type="scientific">Candidatus Nomurabacteria bacterium RIFCSPHIGHO2_01_FULL_39_10</name>
    <dbReference type="NCBI Taxonomy" id="1801733"/>
    <lineage>
        <taxon>Bacteria</taxon>
        <taxon>Candidatus Nomuraibacteriota</taxon>
    </lineage>
</organism>
<accession>A0A1F6V4E5</accession>
<protein>
    <recommendedName>
        <fullName evidence="1">Transcription regulator TrmB N-terminal domain-containing protein</fullName>
    </recommendedName>
</protein>
<dbReference type="SUPFAM" id="SSF46785">
    <property type="entry name" value="Winged helix' DNA-binding domain"/>
    <property type="match status" value="1"/>
</dbReference>
<feature type="domain" description="Transcription regulator TrmB N-terminal" evidence="1">
    <location>
        <begin position="12"/>
        <end position="79"/>
    </location>
</feature>
<dbReference type="Pfam" id="PF01978">
    <property type="entry name" value="TrmB"/>
    <property type="match status" value="1"/>
</dbReference>
<dbReference type="InterPro" id="IPR036390">
    <property type="entry name" value="WH_DNA-bd_sf"/>
</dbReference>
<name>A0A1F6V4E5_9BACT</name>
<dbReference type="Gene3D" id="1.10.10.10">
    <property type="entry name" value="Winged helix-like DNA-binding domain superfamily/Winged helix DNA-binding domain"/>
    <property type="match status" value="1"/>
</dbReference>
<evidence type="ECO:0000259" key="1">
    <source>
        <dbReference type="Pfam" id="PF01978"/>
    </source>
</evidence>
<dbReference type="EMBL" id="MFTJ01000050">
    <property type="protein sequence ID" value="OGI64478.1"/>
    <property type="molecule type" value="Genomic_DNA"/>
</dbReference>
<proteinExistence type="predicted"/>
<gene>
    <name evidence="2" type="ORF">A2642_01785</name>
</gene>
<dbReference type="PANTHER" id="PTHR34293:SF1">
    <property type="entry name" value="HTH-TYPE TRANSCRIPTIONAL REGULATOR TRMBL2"/>
    <property type="match status" value="1"/>
</dbReference>
<reference evidence="2 3" key="1">
    <citation type="journal article" date="2016" name="Nat. Commun.">
        <title>Thousands of microbial genomes shed light on interconnected biogeochemical processes in an aquifer system.</title>
        <authorList>
            <person name="Anantharaman K."/>
            <person name="Brown C.T."/>
            <person name="Hug L.A."/>
            <person name="Sharon I."/>
            <person name="Castelle C.J."/>
            <person name="Probst A.J."/>
            <person name="Thomas B.C."/>
            <person name="Singh A."/>
            <person name="Wilkins M.J."/>
            <person name="Karaoz U."/>
            <person name="Brodie E.L."/>
            <person name="Williams K.H."/>
            <person name="Hubbard S.S."/>
            <person name="Banfield J.F."/>
        </authorList>
    </citation>
    <scope>NUCLEOTIDE SEQUENCE [LARGE SCALE GENOMIC DNA]</scope>
</reference>
<evidence type="ECO:0000313" key="2">
    <source>
        <dbReference type="EMBL" id="OGI64478.1"/>
    </source>
</evidence>
<dbReference type="Proteomes" id="UP000178700">
    <property type="component" value="Unassembled WGS sequence"/>
</dbReference>
<dbReference type="InterPro" id="IPR002831">
    <property type="entry name" value="Tscrpt_reg_TrmB_N"/>
</dbReference>
<comment type="caution">
    <text evidence="2">The sequence shown here is derived from an EMBL/GenBank/DDBJ whole genome shotgun (WGS) entry which is preliminary data.</text>
</comment>
<dbReference type="AlphaFoldDB" id="A0A1F6V4E5"/>